<name>A0A2N8P0Z8_STREU</name>
<evidence type="ECO:0000313" key="4">
    <source>
        <dbReference type="Proteomes" id="UP000528608"/>
    </source>
</evidence>
<gene>
    <name evidence="2" type="ORF">AF335_09280</name>
    <name evidence="1" type="ORF">FHS36_005307</name>
</gene>
<reference evidence="3" key="1">
    <citation type="submission" date="2015-07" db="EMBL/GenBank/DDBJ databases">
        <authorList>
            <person name="Graham D.E."/>
            <person name="Giannone R.J."/>
            <person name="Gulvik C.A."/>
            <person name="Hettich R.L."/>
            <person name="Klingeman D.M."/>
            <person name="Mahan K.M."/>
            <person name="Parry R.J."/>
            <person name="Spain J.C."/>
        </authorList>
    </citation>
    <scope>NUCLEOTIDE SEQUENCE [LARGE SCALE GENOMIC DNA]</scope>
    <source>
        <strain evidence="3">ATCC 27428</strain>
    </source>
</reference>
<reference evidence="2" key="2">
    <citation type="submission" date="2015-07" db="EMBL/GenBank/DDBJ databases">
        <authorList>
            <person name="Noorani M."/>
        </authorList>
    </citation>
    <scope>NUCLEOTIDE SEQUENCE [LARGE SCALE GENOMIC DNA]</scope>
    <source>
        <strain evidence="2">ATCC 27428</strain>
    </source>
</reference>
<dbReference type="Proteomes" id="UP000235945">
    <property type="component" value="Unassembled WGS sequence"/>
</dbReference>
<dbReference type="EMBL" id="JACHJF010000021">
    <property type="protein sequence ID" value="MBB5121838.1"/>
    <property type="molecule type" value="Genomic_DNA"/>
</dbReference>
<dbReference type="RefSeq" id="WP_102917808.1">
    <property type="nucleotide sequence ID" value="NZ_JACHJF010000021.1"/>
</dbReference>
<evidence type="ECO:0000313" key="3">
    <source>
        <dbReference type="Proteomes" id="UP000235945"/>
    </source>
</evidence>
<comment type="caution">
    <text evidence="2">The sequence shown here is derived from an EMBL/GenBank/DDBJ whole genome shotgun (WGS) entry which is preliminary data.</text>
</comment>
<sequence>MPQAKRPAGPLPYASKDETVQATIEVVQHFRAWVETPMGQEMLASKHPRLIAFKNAWESLPPAELPTGPGPATAPYGDVSKAARALWRKVAESGRFAGGDLKALRAVADSAAAHAERLAKTAPAAEQGFPLLPGAPR</sequence>
<reference evidence="1 4" key="3">
    <citation type="submission" date="2020-08" db="EMBL/GenBank/DDBJ databases">
        <title>Genomic Encyclopedia of Type Strains, Phase III (KMG-III): the genomes of soil and plant-associated and newly described type strains.</title>
        <authorList>
            <person name="Whitman W."/>
        </authorList>
    </citation>
    <scope>NUCLEOTIDE SEQUENCE [LARGE SCALE GENOMIC DNA]</scope>
    <source>
        <strain evidence="1 4">CECT 3259</strain>
    </source>
</reference>
<evidence type="ECO:0000313" key="2">
    <source>
        <dbReference type="EMBL" id="PNE34697.1"/>
    </source>
</evidence>
<proteinExistence type="predicted"/>
<dbReference type="AlphaFoldDB" id="A0A2N8P0Z8"/>
<dbReference type="Proteomes" id="UP000528608">
    <property type="component" value="Unassembled WGS sequence"/>
</dbReference>
<dbReference type="EMBL" id="LGUI01000002">
    <property type="protein sequence ID" value="PNE34697.1"/>
    <property type="molecule type" value="Genomic_DNA"/>
</dbReference>
<accession>A0A2N8P0Z8</accession>
<evidence type="ECO:0000313" key="1">
    <source>
        <dbReference type="EMBL" id="MBB5121838.1"/>
    </source>
</evidence>
<keyword evidence="3" id="KW-1185">Reference proteome</keyword>
<protein>
    <submittedName>
        <fullName evidence="2">Uncharacterized protein</fullName>
    </submittedName>
</protein>
<organism evidence="2 3">
    <name type="scientific">Streptomyces eurocidicus</name>
    <name type="common">Streptoverticillium eurocidicus</name>
    <dbReference type="NCBI Taxonomy" id="66423"/>
    <lineage>
        <taxon>Bacteria</taxon>
        <taxon>Bacillati</taxon>
        <taxon>Actinomycetota</taxon>
        <taxon>Actinomycetes</taxon>
        <taxon>Kitasatosporales</taxon>
        <taxon>Streptomycetaceae</taxon>
        <taxon>Streptomyces</taxon>
    </lineage>
</organism>